<accession>A0ABR4P213</accession>
<name>A0ABR4P213_9HELO</name>
<evidence type="ECO:0000313" key="3">
    <source>
        <dbReference type="Proteomes" id="UP001629113"/>
    </source>
</evidence>
<comment type="caution">
    <text evidence="2">The sequence shown here is derived from an EMBL/GenBank/DDBJ whole genome shotgun (WGS) entry which is preliminary data.</text>
</comment>
<evidence type="ECO:0000313" key="2">
    <source>
        <dbReference type="EMBL" id="KAL3417347.1"/>
    </source>
</evidence>
<dbReference type="Pfam" id="PF01966">
    <property type="entry name" value="HD"/>
    <property type="match status" value="1"/>
</dbReference>
<dbReference type="EMBL" id="JBFCZG010000011">
    <property type="protein sequence ID" value="KAL3417347.1"/>
    <property type="molecule type" value="Genomic_DNA"/>
</dbReference>
<dbReference type="InterPro" id="IPR003607">
    <property type="entry name" value="HD/PDEase_dom"/>
</dbReference>
<dbReference type="SMART" id="SM00471">
    <property type="entry name" value="HDc"/>
    <property type="match status" value="1"/>
</dbReference>
<dbReference type="Proteomes" id="UP001629113">
    <property type="component" value="Unassembled WGS sequence"/>
</dbReference>
<organism evidence="2 3">
    <name type="scientific">Phlyctema vagabunda</name>
    <dbReference type="NCBI Taxonomy" id="108571"/>
    <lineage>
        <taxon>Eukaryota</taxon>
        <taxon>Fungi</taxon>
        <taxon>Dikarya</taxon>
        <taxon>Ascomycota</taxon>
        <taxon>Pezizomycotina</taxon>
        <taxon>Leotiomycetes</taxon>
        <taxon>Helotiales</taxon>
        <taxon>Dermateaceae</taxon>
        <taxon>Phlyctema</taxon>
    </lineage>
</organism>
<dbReference type="PANTHER" id="PTHR33594:SF1">
    <property type="entry name" value="HD_PDEASE DOMAIN-CONTAINING PROTEIN"/>
    <property type="match status" value="1"/>
</dbReference>
<protein>
    <submittedName>
        <fullName evidence="2">Hd domain-containing protein</fullName>
    </submittedName>
</protein>
<dbReference type="InterPro" id="IPR006674">
    <property type="entry name" value="HD_domain"/>
</dbReference>
<dbReference type="SUPFAM" id="SSF109604">
    <property type="entry name" value="HD-domain/PDEase-like"/>
    <property type="match status" value="1"/>
</dbReference>
<sequence length="224" mass="24532">MDQDATSGRQACWEVSDAFINKITAYVKEYMSQYDGSHDFNHVKRVLALAENILSSENQSGVKPKIAYERTLVVLGALLHDVGDKKYLQPGQDASTLVRHLLVELGAQADLAARVQDLVLHVSFSGEKDNPQKVDGKIAEIPELAIVQDADRLDAIGAVGVARCFAFTGARGGSLEGAIDHFGDKLVLLASLMKTESGRKMALARTQRLTEFKDWWDSEIAEAM</sequence>
<dbReference type="Gene3D" id="1.10.3210.50">
    <property type="match status" value="1"/>
</dbReference>
<keyword evidence="3" id="KW-1185">Reference proteome</keyword>
<gene>
    <name evidence="2" type="ORF">PVAG01_11347</name>
</gene>
<reference evidence="2 3" key="1">
    <citation type="submission" date="2024-06" db="EMBL/GenBank/DDBJ databases">
        <title>Complete genome of Phlyctema vagabunda strain 19-DSS-EL-015.</title>
        <authorList>
            <person name="Fiorenzani C."/>
        </authorList>
    </citation>
    <scope>NUCLEOTIDE SEQUENCE [LARGE SCALE GENOMIC DNA]</scope>
    <source>
        <strain evidence="2 3">19-DSS-EL-015</strain>
    </source>
</reference>
<evidence type="ECO:0000259" key="1">
    <source>
        <dbReference type="SMART" id="SM00471"/>
    </source>
</evidence>
<dbReference type="CDD" id="cd00077">
    <property type="entry name" value="HDc"/>
    <property type="match status" value="1"/>
</dbReference>
<proteinExistence type="predicted"/>
<dbReference type="PANTHER" id="PTHR33594">
    <property type="entry name" value="SUPERFAMILY HYDROLASE, PUTATIVE (AFU_ORTHOLOGUE AFUA_1G03035)-RELATED"/>
    <property type="match status" value="1"/>
</dbReference>
<feature type="domain" description="HD/PDEase" evidence="1">
    <location>
        <begin position="35"/>
        <end position="165"/>
    </location>
</feature>